<evidence type="ECO:0000313" key="2">
    <source>
        <dbReference type="Proteomes" id="UP000054538"/>
    </source>
</evidence>
<name>A0A0D0D8C9_9AGAM</name>
<feature type="non-terminal residue" evidence="1">
    <location>
        <position position="114"/>
    </location>
</feature>
<dbReference type="InterPro" id="IPR021109">
    <property type="entry name" value="Peptidase_aspartic_dom_sf"/>
</dbReference>
<dbReference type="EMBL" id="KN826146">
    <property type="protein sequence ID" value="KIK79931.1"/>
    <property type="molecule type" value="Genomic_DNA"/>
</dbReference>
<proteinExistence type="predicted"/>
<organism evidence="1 2">
    <name type="scientific">Paxillus rubicundulus Ve08.2h10</name>
    <dbReference type="NCBI Taxonomy" id="930991"/>
    <lineage>
        <taxon>Eukaryota</taxon>
        <taxon>Fungi</taxon>
        <taxon>Dikarya</taxon>
        <taxon>Basidiomycota</taxon>
        <taxon>Agaricomycotina</taxon>
        <taxon>Agaricomycetes</taxon>
        <taxon>Agaricomycetidae</taxon>
        <taxon>Boletales</taxon>
        <taxon>Paxilineae</taxon>
        <taxon>Paxillaceae</taxon>
        <taxon>Paxillus</taxon>
    </lineage>
</organism>
<accession>A0A0D0D8C9</accession>
<keyword evidence="2" id="KW-1185">Reference proteome</keyword>
<protein>
    <recommendedName>
        <fullName evidence="3">Peptidase A2 domain-containing protein</fullName>
    </recommendedName>
</protein>
<evidence type="ECO:0000313" key="1">
    <source>
        <dbReference type="EMBL" id="KIK79931.1"/>
    </source>
</evidence>
<reference evidence="2" key="2">
    <citation type="submission" date="2015-01" db="EMBL/GenBank/DDBJ databases">
        <title>Evolutionary Origins and Diversification of the Mycorrhizal Mutualists.</title>
        <authorList>
            <consortium name="DOE Joint Genome Institute"/>
            <consortium name="Mycorrhizal Genomics Consortium"/>
            <person name="Kohler A."/>
            <person name="Kuo A."/>
            <person name="Nagy L.G."/>
            <person name="Floudas D."/>
            <person name="Copeland A."/>
            <person name="Barry K.W."/>
            <person name="Cichocki N."/>
            <person name="Veneault-Fourrey C."/>
            <person name="LaButti K."/>
            <person name="Lindquist E.A."/>
            <person name="Lipzen A."/>
            <person name="Lundell T."/>
            <person name="Morin E."/>
            <person name="Murat C."/>
            <person name="Riley R."/>
            <person name="Ohm R."/>
            <person name="Sun H."/>
            <person name="Tunlid A."/>
            <person name="Henrissat B."/>
            <person name="Grigoriev I.V."/>
            <person name="Hibbett D.S."/>
            <person name="Martin F."/>
        </authorList>
    </citation>
    <scope>NUCLEOTIDE SEQUENCE [LARGE SCALE GENOMIC DNA]</scope>
    <source>
        <strain evidence="2">Ve08.2h10</strain>
    </source>
</reference>
<dbReference type="HOGENOM" id="CLU_097628_1_1_1"/>
<sequence length="114" mass="12401">PFLATPALQGPQGEKVQFLAIVDNGAMINAIDTTAYQRIARQLNKLSTSTRTLRMADSSLVPSTGTWAGTSEWGTVQVTTMFEVFPSGGSWRMLIGKPLLEQLTAIHNYNTDSI</sequence>
<dbReference type="AlphaFoldDB" id="A0A0D0D8C9"/>
<dbReference type="InParanoid" id="A0A0D0D8C9"/>
<dbReference type="Proteomes" id="UP000054538">
    <property type="component" value="Unassembled WGS sequence"/>
</dbReference>
<feature type="non-terminal residue" evidence="1">
    <location>
        <position position="1"/>
    </location>
</feature>
<dbReference type="OrthoDB" id="2919534at2759"/>
<gene>
    <name evidence="1" type="ORF">PAXRUDRAFT_43412</name>
</gene>
<reference evidence="1 2" key="1">
    <citation type="submission" date="2014-04" db="EMBL/GenBank/DDBJ databases">
        <authorList>
            <consortium name="DOE Joint Genome Institute"/>
            <person name="Kuo A."/>
            <person name="Kohler A."/>
            <person name="Jargeat P."/>
            <person name="Nagy L.G."/>
            <person name="Floudas D."/>
            <person name="Copeland A."/>
            <person name="Barry K.W."/>
            <person name="Cichocki N."/>
            <person name="Veneault-Fourrey C."/>
            <person name="LaButti K."/>
            <person name="Lindquist E.A."/>
            <person name="Lipzen A."/>
            <person name="Lundell T."/>
            <person name="Morin E."/>
            <person name="Murat C."/>
            <person name="Sun H."/>
            <person name="Tunlid A."/>
            <person name="Henrissat B."/>
            <person name="Grigoriev I.V."/>
            <person name="Hibbett D.S."/>
            <person name="Martin F."/>
            <person name="Nordberg H.P."/>
            <person name="Cantor M.N."/>
            <person name="Hua S.X."/>
        </authorList>
    </citation>
    <scope>NUCLEOTIDE SEQUENCE [LARGE SCALE GENOMIC DNA]</scope>
    <source>
        <strain evidence="1 2">Ve08.2h10</strain>
    </source>
</reference>
<dbReference type="Gene3D" id="2.40.70.10">
    <property type="entry name" value="Acid Proteases"/>
    <property type="match status" value="1"/>
</dbReference>
<evidence type="ECO:0008006" key="3">
    <source>
        <dbReference type="Google" id="ProtNLM"/>
    </source>
</evidence>